<sequence>MECELLPEKIGRQRIIMSQNKVILDNTEELISKKRAALAQDLFFIIPIDVNTELPRAQHKNQILGIELDICPKMFKSRAFSIKGTVKIQEVSAAIGYATTLIYWLSKYSSIELVYPVRPRSSEPLLYSKVGKVLYNAMVFPLYPTRGIDRPRFEYAIKLLFANLYQIQMALGKEEYYPNSILLNINTILISLGVVI</sequence>
<dbReference type="PANTHER" id="PTHR15157:SF5">
    <property type="entry name" value="UV RADIATION RESISTANCE-ASSOCIATED GENE PROTEIN"/>
    <property type="match status" value="1"/>
</dbReference>
<accession>A0A2T9Y8H0</accession>
<dbReference type="GO" id="GO:0000323">
    <property type="term" value="C:lytic vacuole"/>
    <property type="evidence" value="ECO:0007669"/>
    <property type="project" value="TreeGrafter"/>
</dbReference>
<comment type="caution">
    <text evidence="2">The sequence shown here is derived from an EMBL/GenBank/DDBJ whole genome shotgun (WGS) entry which is preliminary data.</text>
</comment>
<evidence type="ECO:0000313" key="2">
    <source>
        <dbReference type="EMBL" id="PVU88612.1"/>
    </source>
</evidence>
<dbReference type="STRING" id="133381.A0A2T9Y8H0"/>
<dbReference type="GO" id="GO:0000149">
    <property type="term" value="F:SNARE binding"/>
    <property type="evidence" value="ECO:0007669"/>
    <property type="project" value="TreeGrafter"/>
</dbReference>
<dbReference type="PANTHER" id="PTHR15157">
    <property type="entry name" value="UV RADIATION RESISTANCE-ASSOCIATED GENE PROTEIN"/>
    <property type="match status" value="1"/>
</dbReference>
<gene>
    <name evidence="2" type="ORF">BB560_006356</name>
</gene>
<dbReference type="EMBL" id="MBFS01003130">
    <property type="protein sequence ID" value="PVU88612.1"/>
    <property type="molecule type" value="Genomic_DNA"/>
</dbReference>
<evidence type="ECO:0000256" key="1">
    <source>
        <dbReference type="ARBA" id="ARBA00023054"/>
    </source>
</evidence>
<dbReference type="GO" id="GO:0005768">
    <property type="term" value="C:endosome"/>
    <property type="evidence" value="ECO:0007669"/>
    <property type="project" value="TreeGrafter"/>
</dbReference>
<proteinExistence type="predicted"/>
<keyword evidence="1" id="KW-0175">Coiled coil</keyword>
<keyword evidence="3" id="KW-1185">Reference proteome</keyword>
<evidence type="ECO:0000313" key="3">
    <source>
        <dbReference type="Proteomes" id="UP000245609"/>
    </source>
</evidence>
<protein>
    <submittedName>
        <fullName evidence="2">Uncharacterized protein</fullName>
    </submittedName>
</protein>
<dbReference type="Proteomes" id="UP000245609">
    <property type="component" value="Unassembled WGS sequence"/>
</dbReference>
<name>A0A2T9Y8H0_9FUNG</name>
<dbReference type="AlphaFoldDB" id="A0A2T9Y8H0"/>
<reference evidence="2 3" key="1">
    <citation type="journal article" date="2018" name="MBio">
        <title>Comparative Genomics Reveals the Core Gene Toolbox for the Fungus-Insect Symbiosis.</title>
        <authorList>
            <person name="Wang Y."/>
            <person name="Stata M."/>
            <person name="Wang W."/>
            <person name="Stajich J.E."/>
            <person name="White M.M."/>
            <person name="Moncalvo J.M."/>
        </authorList>
    </citation>
    <scope>NUCLEOTIDE SEQUENCE [LARGE SCALE GENOMIC DNA]</scope>
    <source>
        <strain evidence="2 3">SC-DP-2</strain>
    </source>
</reference>
<organism evidence="2 3">
    <name type="scientific">Smittium megazygosporum</name>
    <dbReference type="NCBI Taxonomy" id="133381"/>
    <lineage>
        <taxon>Eukaryota</taxon>
        <taxon>Fungi</taxon>
        <taxon>Fungi incertae sedis</taxon>
        <taxon>Zoopagomycota</taxon>
        <taxon>Kickxellomycotina</taxon>
        <taxon>Harpellomycetes</taxon>
        <taxon>Harpellales</taxon>
        <taxon>Legeriomycetaceae</taxon>
        <taxon>Smittium</taxon>
    </lineage>
</organism>
<dbReference type="GO" id="GO:0035493">
    <property type="term" value="P:SNARE complex assembly"/>
    <property type="evidence" value="ECO:0007669"/>
    <property type="project" value="TreeGrafter"/>
</dbReference>
<dbReference type="OrthoDB" id="5595869at2759"/>